<accession>A0A286TY49</accession>
<organism evidence="4 5">
    <name type="scientific">Candidatus Scalindua japonica</name>
    <dbReference type="NCBI Taxonomy" id="1284222"/>
    <lineage>
        <taxon>Bacteria</taxon>
        <taxon>Pseudomonadati</taxon>
        <taxon>Planctomycetota</taxon>
        <taxon>Candidatus Brocadiia</taxon>
        <taxon>Candidatus Brocadiales</taxon>
        <taxon>Candidatus Scalinduaceae</taxon>
        <taxon>Candidatus Scalindua</taxon>
    </lineage>
</organism>
<dbReference type="GO" id="GO:0030976">
    <property type="term" value="F:thiamine pyrophosphate binding"/>
    <property type="evidence" value="ECO:0007669"/>
    <property type="project" value="InterPro"/>
</dbReference>
<keyword evidence="2" id="KW-0472">Membrane</keyword>
<dbReference type="InterPro" id="IPR051479">
    <property type="entry name" value="PorB-like"/>
</dbReference>
<evidence type="ECO:0000259" key="3">
    <source>
        <dbReference type="Pfam" id="PF02775"/>
    </source>
</evidence>
<keyword evidence="5" id="KW-1185">Reference proteome</keyword>
<evidence type="ECO:0000256" key="2">
    <source>
        <dbReference type="SAM" id="Phobius"/>
    </source>
</evidence>
<dbReference type="GO" id="GO:0044281">
    <property type="term" value="P:small molecule metabolic process"/>
    <property type="evidence" value="ECO:0007669"/>
    <property type="project" value="UniProtKB-ARBA"/>
</dbReference>
<gene>
    <name evidence="4" type="ORF">SCALIN_C14_0084</name>
</gene>
<dbReference type="PANTHER" id="PTHR42897:SF2">
    <property type="entry name" value="PYRUVATE SYNTHASE SUBUNIT PORB"/>
    <property type="match status" value="1"/>
</dbReference>
<feature type="transmembrane region" description="Helical" evidence="2">
    <location>
        <begin position="45"/>
        <end position="63"/>
    </location>
</feature>
<dbReference type="PANTHER" id="PTHR42897">
    <property type="entry name" value="PYRUVATE SYNTHASE SUBUNIT PORB"/>
    <property type="match status" value="1"/>
</dbReference>
<dbReference type="AlphaFoldDB" id="A0A286TY49"/>
<keyword evidence="2" id="KW-1133">Transmembrane helix</keyword>
<name>A0A286TY49_9BACT</name>
<dbReference type="EMBL" id="BAOS01000014">
    <property type="protein sequence ID" value="GAX60818.1"/>
    <property type="molecule type" value="Genomic_DNA"/>
</dbReference>
<protein>
    <submittedName>
        <fullName evidence="4">Pyruvate synthase, beta chain</fullName>
    </submittedName>
</protein>
<dbReference type="RefSeq" id="WP_096894213.1">
    <property type="nucleotide sequence ID" value="NZ_BAOS01000014.1"/>
</dbReference>
<dbReference type="InterPro" id="IPR029061">
    <property type="entry name" value="THDP-binding"/>
</dbReference>
<dbReference type="GO" id="GO:0016491">
    <property type="term" value="F:oxidoreductase activity"/>
    <property type="evidence" value="ECO:0007669"/>
    <property type="project" value="UniProtKB-KW"/>
</dbReference>
<dbReference type="Gene3D" id="3.40.50.970">
    <property type="match status" value="2"/>
</dbReference>
<sequence>METRHYKNYKDISTEEHIAPGTPLCAGCGGLLALRLAHKVLGRNVVIVNAAGCFTLLSVYPYSPFESSWMYTAMACAPAGAQGIRDALDILIKKGKLRDDEDLKVVVLTGDGTANDIGLQSTSAAIHRGLDFYYFCYDNEAFSNTGFQMSSATPFGSKTNTSFPGKSNPEGTIQRKKDLFEIWRSQKPPYIATISPSHSTDLSSKFEKASMIKGPKLFITFSPCPPGWSYGASKSVEVGKLAVQTGIWPLKEAVDGVVEHTVVPEFKPVEEYLKTQNRYDHLFEPVKQVGVINTIQKDVDDYWKCYPNNGK</sequence>
<dbReference type="Proteomes" id="UP000218542">
    <property type="component" value="Unassembled WGS sequence"/>
</dbReference>
<keyword evidence="4" id="KW-0670">Pyruvate</keyword>
<evidence type="ECO:0000256" key="1">
    <source>
        <dbReference type="ARBA" id="ARBA00023002"/>
    </source>
</evidence>
<dbReference type="Pfam" id="PF02775">
    <property type="entry name" value="TPP_enzyme_C"/>
    <property type="match status" value="1"/>
</dbReference>
<proteinExistence type="predicted"/>
<keyword evidence="1" id="KW-0560">Oxidoreductase</keyword>
<dbReference type="SUPFAM" id="SSF52518">
    <property type="entry name" value="Thiamin diphosphate-binding fold (THDP-binding)"/>
    <property type="match status" value="1"/>
</dbReference>
<evidence type="ECO:0000313" key="4">
    <source>
        <dbReference type="EMBL" id="GAX60818.1"/>
    </source>
</evidence>
<dbReference type="InterPro" id="IPR011766">
    <property type="entry name" value="TPP_enzyme_TPP-bd"/>
</dbReference>
<dbReference type="OrthoDB" id="9794954at2"/>
<keyword evidence="2" id="KW-0812">Transmembrane</keyword>
<feature type="domain" description="Thiamine pyrophosphate enzyme TPP-binding" evidence="3">
    <location>
        <begin position="51"/>
        <end position="217"/>
    </location>
</feature>
<evidence type="ECO:0000313" key="5">
    <source>
        <dbReference type="Proteomes" id="UP000218542"/>
    </source>
</evidence>
<reference evidence="5" key="1">
    <citation type="journal article" date="2017" name="Environ. Microbiol. Rep.">
        <title>Genetic Diversity of Marine Anaerobic Ammonium-Oxidizing Bacteria as Revealed by Genomic and Proteomic Analyses of 'Candidatus Scalindua japonica'.</title>
        <authorList>
            <person name="Oshiki M."/>
            <person name="Mizuto K."/>
            <person name="Kimura Z."/>
            <person name="Kindaichi T."/>
            <person name="Satoh H."/>
            <person name="Okabe S."/>
        </authorList>
    </citation>
    <scope>NUCLEOTIDE SEQUENCE [LARGE SCALE GENOMIC DNA]</scope>
    <source>
        <strain evidence="5">husup-a2</strain>
    </source>
</reference>
<comment type="caution">
    <text evidence="4">The sequence shown here is derived from an EMBL/GenBank/DDBJ whole genome shotgun (WGS) entry which is preliminary data.</text>
</comment>